<organism evidence="1">
    <name type="scientific">Aphanomyces astaci</name>
    <name type="common">Crayfish plague agent</name>
    <dbReference type="NCBI Taxonomy" id="112090"/>
    <lineage>
        <taxon>Eukaryota</taxon>
        <taxon>Sar</taxon>
        <taxon>Stramenopiles</taxon>
        <taxon>Oomycota</taxon>
        <taxon>Saprolegniomycetes</taxon>
        <taxon>Saprolegniales</taxon>
        <taxon>Verrucalvaceae</taxon>
        <taxon>Aphanomyces</taxon>
    </lineage>
</organism>
<gene>
    <name evidence="1" type="ORF">H257_08096</name>
</gene>
<name>W4GG18_APHAT</name>
<dbReference type="RefSeq" id="XP_009832181.1">
    <property type="nucleotide sequence ID" value="XM_009833879.1"/>
</dbReference>
<dbReference type="EMBL" id="KI913130">
    <property type="protein sequence ID" value="ETV78600.1"/>
    <property type="molecule type" value="Genomic_DNA"/>
</dbReference>
<dbReference type="GeneID" id="20810092"/>
<reference evidence="1" key="1">
    <citation type="submission" date="2013-12" db="EMBL/GenBank/DDBJ databases">
        <title>The Genome Sequence of Aphanomyces astaci APO3.</title>
        <authorList>
            <consortium name="The Broad Institute Genomics Platform"/>
            <person name="Russ C."/>
            <person name="Tyler B."/>
            <person name="van West P."/>
            <person name="Dieguez-Uribeondo J."/>
            <person name="Young S.K."/>
            <person name="Zeng Q."/>
            <person name="Gargeya S."/>
            <person name="Fitzgerald M."/>
            <person name="Abouelleil A."/>
            <person name="Alvarado L."/>
            <person name="Chapman S.B."/>
            <person name="Gainer-Dewar J."/>
            <person name="Goldberg J."/>
            <person name="Griggs A."/>
            <person name="Gujja S."/>
            <person name="Hansen M."/>
            <person name="Howarth C."/>
            <person name="Imamovic A."/>
            <person name="Ireland A."/>
            <person name="Larimer J."/>
            <person name="McCowan C."/>
            <person name="Murphy C."/>
            <person name="Pearson M."/>
            <person name="Poon T.W."/>
            <person name="Priest M."/>
            <person name="Roberts A."/>
            <person name="Saif S."/>
            <person name="Shea T."/>
            <person name="Sykes S."/>
            <person name="Wortman J."/>
            <person name="Nusbaum C."/>
            <person name="Birren B."/>
        </authorList>
    </citation>
    <scope>NUCLEOTIDE SEQUENCE [LARGE SCALE GENOMIC DNA]</scope>
    <source>
        <strain evidence="1">APO3</strain>
    </source>
</reference>
<sequence>MVTIATPPSNTTTHMIPKPRDVVKMVQTMVRERRATRARYKLGARKRSSTYHLSNKIAFARDTYFQLMQPYVASEQRPHIVYTDESCIHHHYKCRNHTLYDPNDELDLETK</sequence>
<protein>
    <submittedName>
        <fullName evidence="1">Uncharacterized protein</fullName>
    </submittedName>
</protein>
<dbReference type="AlphaFoldDB" id="W4GG18"/>
<proteinExistence type="predicted"/>
<dbReference type="VEuPathDB" id="FungiDB:H257_08096"/>
<accession>W4GG18</accession>
<evidence type="ECO:0000313" key="1">
    <source>
        <dbReference type="EMBL" id="ETV78600.1"/>
    </source>
</evidence>